<dbReference type="PROSITE" id="PS50825">
    <property type="entry name" value="HYR"/>
    <property type="match status" value="1"/>
</dbReference>
<feature type="region of interest" description="Disordered" evidence="5">
    <location>
        <begin position="416"/>
        <end position="435"/>
    </location>
</feature>
<dbReference type="SUPFAM" id="SSF53300">
    <property type="entry name" value="vWA-like"/>
    <property type="match status" value="1"/>
</dbReference>
<keyword evidence="2" id="KW-0964">Secreted</keyword>
<evidence type="ECO:0000259" key="7">
    <source>
        <dbReference type="PROSITE" id="PS50234"/>
    </source>
</evidence>
<evidence type="ECO:0000256" key="6">
    <source>
        <dbReference type="SAM" id="SignalP"/>
    </source>
</evidence>
<dbReference type="Proteomes" id="UP000612585">
    <property type="component" value="Unassembled WGS sequence"/>
</dbReference>
<accession>A0A8J3ZGJ7</accession>
<feature type="domain" description="HYR" evidence="8">
    <location>
        <begin position="326"/>
        <end position="412"/>
    </location>
</feature>
<dbReference type="InterPro" id="IPR036465">
    <property type="entry name" value="vWFA_dom_sf"/>
</dbReference>
<dbReference type="PANTHER" id="PTHR47763">
    <property type="entry name" value="ALPHA-PROTEIN KINASE VWKA"/>
    <property type="match status" value="1"/>
</dbReference>
<evidence type="ECO:0000256" key="2">
    <source>
        <dbReference type="ARBA" id="ARBA00022525"/>
    </source>
</evidence>
<comment type="subcellular location">
    <subcellularLocation>
        <location evidence="1">Secreted</location>
    </subcellularLocation>
</comment>
<evidence type="ECO:0000313" key="9">
    <source>
        <dbReference type="EMBL" id="GIJ63451.1"/>
    </source>
</evidence>
<proteinExistence type="predicted"/>
<dbReference type="EMBL" id="BOPG01000095">
    <property type="protein sequence ID" value="GIJ63451.1"/>
    <property type="molecule type" value="Genomic_DNA"/>
</dbReference>
<comment type="caution">
    <text evidence="9">The sequence shown here is derived from an EMBL/GenBank/DDBJ whole genome shotgun (WGS) entry which is preliminary data.</text>
</comment>
<evidence type="ECO:0000256" key="4">
    <source>
        <dbReference type="ARBA" id="ARBA00022737"/>
    </source>
</evidence>
<evidence type="ECO:0000259" key="8">
    <source>
        <dbReference type="PROSITE" id="PS50825"/>
    </source>
</evidence>
<dbReference type="InterPro" id="IPR003410">
    <property type="entry name" value="HYR_dom"/>
</dbReference>
<organism evidence="9 10">
    <name type="scientific">Virgisporangium aurantiacum</name>
    <dbReference type="NCBI Taxonomy" id="175570"/>
    <lineage>
        <taxon>Bacteria</taxon>
        <taxon>Bacillati</taxon>
        <taxon>Actinomycetota</taxon>
        <taxon>Actinomycetes</taxon>
        <taxon>Micromonosporales</taxon>
        <taxon>Micromonosporaceae</taxon>
        <taxon>Virgisporangium</taxon>
    </lineage>
</organism>
<keyword evidence="10" id="KW-1185">Reference proteome</keyword>
<dbReference type="Pfam" id="PF02494">
    <property type="entry name" value="HYR"/>
    <property type="match status" value="1"/>
</dbReference>
<feature type="domain" description="VWFA" evidence="7">
    <location>
        <begin position="72"/>
        <end position="265"/>
    </location>
</feature>
<protein>
    <recommendedName>
        <fullName evidence="11">HYR domain-containing protein</fullName>
    </recommendedName>
</protein>
<dbReference type="AlphaFoldDB" id="A0A8J3ZGJ7"/>
<reference evidence="9" key="1">
    <citation type="submission" date="2021-01" db="EMBL/GenBank/DDBJ databases">
        <title>Whole genome shotgun sequence of Virgisporangium aurantiacum NBRC 16421.</title>
        <authorList>
            <person name="Komaki H."/>
            <person name="Tamura T."/>
        </authorList>
    </citation>
    <scope>NUCLEOTIDE SEQUENCE</scope>
    <source>
        <strain evidence="9">NBRC 16421</strain>
    </source>
</reference>
<dbReference type="Pfam" id="PF25106">
    <property type="entry name" value="VWA_4"/>
    <property type="match status" value="1"/>
</dbReference>
<evidence type="ECO:0008006" key="11">
    <source>
        <dbReference type="Google" id="ProtNLM"/>
    </source>
</evidence>
<evidence type="ECO:0000256" key="5">
    <source>
        <dbReference type="SAM" id="MobiDB-lite"/>
    </source>
</evidence>
<gene>
    <name evidence="9" type="ORF">Vau01_109670</name>
</gene>
<dbReference type="CDD" id="cd00198">
    <property type="entry name" value="vWFA"/>
    <property type="match status" value="1"/>
</dbReference>
<name>A0A8J3ZGJ7_9ACTN</name>
<feature type="signal peptide" evidence="6">
    <location>
        <begin position="1"/>
        <end position="35"/>
    </location>
</feature>
<feature type="chain" id="PRO_5035243531" description="HYR domain-containing protein" evidence="6">
    <location>
        <begin position="36"/>
        <end position="527"/>
    </location>
</feature>
<dbReference type="RefSeq" id="WP_204010003.1">
    <property type="nucleotide sequence ID" value="NZ_BOPG01000095.1"/>
</dbReference>
<evidence type="ECO:0000313" key="10">
    <source>
        <dbReference type="Proteomes" id="UP000612585"/>
    </source>
</evidence>
<dbReference type="SMART" id="SM00327">
    <property type="entry name" value="VWA"/>
    <property type="match status" value="1"/>
</dbReference>
<dbReference type="Gene3D" id="3.40.50.410">
    <property type="entry name" value="von Willebrand factor, type A domain"/>
    <property type="match status" value="1"/>
</dbReference>
<sequence>MFVLNGAVRRRLPTRCAVLTAAVAMLLAAGSPACAEPEAGVEPKSVERTVAPGESFDIDKVVQTPTILPKPDVVLLIDTTGSMDEAIDDVRGKILEIIDTVHMAQAEAHFAVASYRDQTDGPEMFKVHQPLTGDAGKVKAAVDGLTTGGGDDEPEDWINSLVEVAGFDFRDDSSPVVVLIGDAPSHEPSNGHSYDDAENALQDIGARVVGVDVQTELAPGLDALDQATHLVTATGGQLLSPSPEQVSAAILSGLQQLDVTVTPEILACDPALNVSFDAEKVTVPSGEAAQFVETVEVAADAAEGATLECSVQFRLGGVPAGPDFVQHITVHVLEDEPPVVTVEDKTVEATGPNGAVIDYPAGATDDLDGNLVPVCAPPSGSLFPMGDTKVTCTAEDSGGNVGQDTATMRVVDTTAPTATCKPGGNPAGNPPKSNNPDGFYVLGGKDLVDPDVDLYIRDTGDPAVNFGPYPDGTTIKLTQAPGANPQVKPGTGAVDYKVRLRGDAQIVAIDASDNASAVATCYVPPKP</sequence>
<dbReference type="PROSITE" id="PS50234">
    <property type="entry name" value="VWFA"/>
    <property type="match status" value="1"/>
</dbReference>
<dbReference type="InterPro" id="IPR002035">
    <property type="entry name" value="VWF_A"/>
</dbReference>
<dbReference type="InterPro" id="IPR052969">
    <property type="entry name" value="Thr-specific_kinase-like"/>
</dbReference>
<keyword evidence="3 6" id="KW-0732">Signal</keyword>
<dbReference type="InterPro" id="IPR056861">
    <property type="entry name" value="HMCN1-like_VWA"/>
</dbReference>
<keyword evidence="4" id="KW-0677">Repeat</keyword>
<evidence type="ECO:0000256" key="1">
    <source>
        <dbReference type="ARBA" id="ARBA00004613"/>
    </source>
</evidence>
<evidence type="ECO:0000256" key="3">
    <source>
        <dbReference type="ARBA" id="ARBA00022729"/>
    </source>
</evidence>